<accession>A0A5C1PXZ0</accession>
<sequence length="90" mass="10321">MPLATVFRPWRRLLILAAALALAFWTQAQLALAGQRWHRERLHQFVGSPFPSADELQAMDWGTPLLLALLPWVVALLGLGVRRWRRRRAA</sequence>
<dbReference type="Proteomes" id="UP000323522">
    <property type="component" value="Chromosome"/>
</dbReference>
<gene>
    <name evidence="2" type="ORF">ABIC99_001636</name>
    <name evidence="3" type="ORF">EWH46_01070</name>
</gene>
<proteinExistence type="predicted"/>
<keyword evidence="1" id="KW-1133">Transmembrane helix</keyword>
<evidence type="ECO:0000313" key="2">
    <source>
        <dbReference type="EMBL" id="MET3603823.1"/>
    </source>
</evidence>
<keyword evidence="1" id="KW-0472">Membrane</keyword>
<reference evidence="3 4" key="1">
    <citation type="submission" date="2019-02" db="EMBL/GenBank/DDBJ databases">
        <title>Complete Genome Sequence and Methylome Analysis of Sphaerotilus natans subsp. sulfidivorans D-507.</title>
        <authorList>
            <person name="Fomenkov A."/>
            <person name="Gridneva E."/>
            <person name="Smolyakov D."/>
            <person name="Dubinina G."/>
            <person name="Vincze T."/>
            <person name="Grabovich M."/>
            <person name="Roberts R.J."/>
        </authorList>
    </citation>
    <scope>NUCLEOTIDE SEQUENCE [LARGE SCALE GENOMIC DNA]</scope>
    <source>
        <strain evidence="3 4">D-507</strain>
    </source>
</reference>
<reference evidence="2 5" key="2">
    <citation type="submission" date="2024-06" db="EMBL/GenBank/DDBJ databases">
        <title>Genomic Encyclopedia of Type Strains, Phase IV (KMG-IV): sequencing the most valuable type-strain genomes for metagenomic binning, comparative biology and taxonomic classification.</title>
        <authorList>
            <person name="Goeker M."/>
        </authorList>
    </citation>
    <scope>NUCLEOTIDE SEQUENCE [LARGE SCALE GENOMIC DNA]</scope>
    <source>
        <strain evidence="2 5">D-501</strain>
    </source>
</reference>
<dbReference type="EMBL" id="CP035708">
    <property type="protein sequence ID" value="QEM99499.1"/>
    <property type="molecule type" value="Genomic_DNA"/>
</dbReference>
<evidence type="ECO:0000313" key="3">
    <source>
        <dbReference type="EMBL" id="QEM99499.1"/>
    </source>
</evidence>
<keyword evidence="5" id="KW-1185">Reference proteome</keyword>
<feature type="transmembrane region" description="Helical" evidence="1">
    <location>
        <begin position="61"/>
        <end position="81"/>
    </location>
</feature>
<evidence type="ECO:0000256" key="1">
    <source>
        <dbReference type="SAM" id="Phobius"/>
    </source>
</evidence>
<dbReference type="RefSeq" id="WP_149502278.1">
    <property type="nucleotide sequence ID" value="NZ_CP035708.1"/>
</dbReference>
<dbReference type="EMBL" id="JBEPLS010000005">
    <property type="protein sequence ID" value="MET3603823.1"/>
    <property type="molecule type" value="Genomic_DNA"/>
</dbReference>
<evidence type="ECO:0000313" key="5">
    <source>
        <dbReference type="Proteomes" id="UP001549111"/>
    </source>
</evidence>
<dbReference type="AlphaFoldDB" id="A0A5C1PXZ0"/>
<name>A0A5C1PXZ0_9BURK</name>
<organism evidence="3 4">
    <name type="scientific">Sphaerotilus sulfidivorans</name>
    <dbReference type="NCBI Taxonomy" id="639200"/>
    <lineage>
        <taxon>Bacteria</taxon>
        <taxon>Pseudomonadati</taxon>
        <taxon>Pseudomonadota</taxon>
        <taxon>Betaproteobacteria</taxon>
        <taxon>Burkholderiales</taxon>
        <taxon>Sphaerotilaceae</taxon>
        <taxon>Sphaerotilus</taxon>
    </lineage>
</organism>
<keyword evidence="1" id="KW-0812">Transmembrane</keyword>
<evidence type="ECO:0000313" key="4">
    <source>
        <dbReference type="Proteomes" id="UP000323522"/>
    </source>
</evidence>
<protein>
    <submittedName>
        <fullName evidence="3">Uncharacterized protein</fullName>
    </submittedName>
</protein>
<dbReference type="KEGG" id="snn:EWH46_01070"/>
<dbReference type="Proteomes" id="UP001549111">
    <property type="component" value="Unassembled WGS sequence"/>
</dbReference>